<evidence type="ECO:0000313" key="6">
    <source>
        <dbReference type="EMBL" id="PVV02711.1"/>
    </source>
</evidence>
<dbReference type="PROSITE" id="PS00134">
    <property type="entry name" value="TRYPSIN_HIS"/>
    <property type="match status" value="1"/>
</dbReference>
<dbReference type="STRING" id="133381.A0A2T9ZDQ5"/>
<dbReference type="Pfam" id="PF00089">
    <property type="entry name" value="Trypsin"/>
    <property type="match status" value="1"/>
</dbReference>
<comment type="caution">
    <text evidence="6">The sequence shown here is derived from an EMBL/GenBank/DDBJ whole genome shotgun (WGS) entry which is preliminary data.</text>
</comment>
<proteinExistence type="predicted"/>
<dbReference type="OrthoDB" id="6380398at2759"/>
<keyword evidence="1" id="KW-1015">Disulfide bond</keyword>
<keyword evidence="2" id="KW-0720">Serine protease</keyword>
<evidence type="ECO:0000256" key="1">
    <source>
        <dbReference type="ARBA" id="ARBA00023157"/>
    </source>
</evidence>
<evidence type="ECO:0000259" key="5">
    <source>
        <dbReference type="PROSITE" id="PS50240"/>
    </source>
</evidence>
<evidence type="ECO:0000313" key="7">
    <source>
        <dbReference type="Proteomes" id="UP000245609"/>
    </source>
</evidence>
<dbReference type="InterPro" id="IPR001254">
    <property type="entry name" value="Trypsin_dom"/>
</dbReference>
<dbReference type="InterPro" id="IPR043504">
    <property type="entry name" value="Peptidase_S1_PA_chymotrypsin"/>
</dbReference>
<dbReference type="PROSITE" id="PS50240">
    <property type="entry name" value="TRYPSIN_DOM"/>
    <property type="match status" value="1"/>
</dbReference>
<feature type="compositionally biased region" description="Low complexity" evidence="3">
    <location>
        <begin position="37"/>
        <end position="53"/>
    </location>
</feature>
<reference evidence="6 7" key="1">
    <citation type="journal article" date="2018" name="MBio">
        <title>Comparative Genomics Reveals the Core Gene Toolbox for the Fungus-Insect Symbiosis.</title>
        <authorList>
            <person name="Wang Y."/>
            <person name="Stata M."/>
            <person name="Wang W."/>
            <person name="Stajich J.E."/>
            <person name="White M.M."/>
            <person name="Moncalvo J.M."/>
        </authorList>
    </citation>
    <scope>NUCLEOTIDE SEQUENCE [LARGE SCALE GENOMIC DNA]</scope>
    <source>
        <strain evidence="6 7">SC-DP-2</strain>
    </source>
</reference>
<keyword evidence="4" id="KW-0732">Signal</keyword>
<feature type="chain" id="PRO_5015457972" description="Peptidase S1 domain-containing protein" evidence="4">
    <location>
        <begin position="19"/>
        <end position="317"/>
    </location>
</feature>
<keyword evidence="2" id="KW-0378">Hydrolase</keyword>
<evidence type="ECO:0000256" key="4">
    <source>
        <dbReference type="SAM" id="SignalP"/>
    </source>
</evidence>
<evidence type="ECO:0000256" key="3">
    <source>
        <dbReference type="SAM" id="MobiDB-lite"/>
    </source>
</evidence>
<dbReference type="GO" id="GO:0004252">
    <property type="term" value="F:serine-type endopeptidase activity"/>
    <property type="evidence" value="ECO:0007669"/>
    <property type="project" value="InterPro"/>
</dbReference>
<sequence length="317" mass="33657">MLLKYIVFLLVIFTLSNAQKDSKFSGKGKYGGRGRQKSSLQSSSSKNSSAFSNSKDRQLINKIINGSSGTKAQYPFIVQLFERSNSSTPFAYSCTGSLISNQWVLTAAHCVTDKKRNFLSPPNFRVAAGNAQLVKGSDINSLYQVSSMGAFGYKANPSLDLALIKLKTTVPASVSTPARFYTGPVTPSLPVTVAGFGVTKFGTSIPSDVLLQTRVNISQSSNCSIFNNDWKSNTGPQVCQESYNGHDSCQGDSGGPLVTTVGGQNVIVGITNDGGNKDPRATNGCGYNVIAYYARLGYYASGISKVIGVPLSTLVAT</sequence>
<keyword evidence="7" id="KW-1185">Reference proteome</keyword>
<dbReference type="Proteomes" id="UP000245609">
    <property type="component" value="Unassembled WGS sequence"/>
</dbReference>
<keyword evidence="2" id="KW-0645">Protease</keyword>
<dbReference type="InterPro" id="IPR051333">
    <property type="entry name" value="CLIP_Serine_Protease"/>
</dbReference>
<feature type="signal peptide" evidence="4">
    <location>
        <begin position="1"/>
        <end position="18"/>
    </location>
</feature>
<feature type="region of interest" description="Disordered" evidence="3">
    <location>
        <begin position="23"/>
        <end position="53"/>
    </location>
</feature>
<gene>
    <name evidence="6" type="ORF">BB560_002828</name>
</gene>
<protein>
    <recommendedName>
        <fullName evidence="5">Peptidase S1 domain-containing protein</fullName>
    </recommendedName>
</protein>
<dbReference type="PANTHER" id="PTHR24260:SF136">
    <property type="entry name" value="GH08193P-RELATED"/>
    <property type="match status" value="1"/>
</dbReference>
<dbReference type="Gene3D" id="2.40.10.10">
    <property type="entry name" value="Trypsin-like serine proteases"/>
    <property type="match status" value="1"/>
</dbReference>
<dbReference type="InterPro" id="IPR018114">
    <property type="entry name" value="TRYPSIN_HIS"/>
</dbReference>
<dbReference type="InterPro" id="IPR001314">
    <property type="entry name" value="Peptidase_S1A"/>
</dbReference>
<dbReference type="CDD" id="cd00190">
    <property type="entry name" value="Tryp_SPc"/>
    <property type="match status" value="1"/>
</dbReference>
<organism evidence="6 7">
    <name type="scientific">Smittium megazygosporum</name>
    <dbReference type="NCBI Taxonomy" id="133381"/>
    <lineage>
        <taxon>Eukaryota</taxon>
        <taxon>Fungi</taxon>
        <taxon>Fungi incertae sedis</taxon>
        <taxon>Zoopagomycota</taxon>
        <taxon>Kickxellomycotina</taxon>
        <taxon>Harpellomycetes</taxon>
        <taxon>Harpellales</taxon>
        <taxon>Legeriomycetaceae</taxon>
        <taxon>Smittium</taxon>
    </lineage>
</organism>
<dbReference type="SUPFAM" id="SSF50494">
    <property type="entry name" value="Trypsin-like serine proteases"/>
    <property type="match status" value="1"/>
</dbReference>
<dbReference type="AlphaFoldDB" id="A0A2T9ZDQ5"/>
<dbReference type="GO" id="GO:0006508">
    <property type="term" value="P:proteolysis"/>
    <property type="evidence" value="ECO:0007669"/>
    <property type="project" value="UniProtKB-KW"/>
</dbReference>
<dbReference type="PRINTS" id="PR00722">
    <property type="entry name" value="CHYMOTRYPSIN"/>
</dbReference>
<feature type="domain" description="Peptidase S1" evidence="5">
    <location>
        <begin position="63"/>
        <end position="308"/>
    </location>
</feature>
<dbReference type="InterPro" id="IPR033116">
    <property type="entry name" value="TRYPSIN_SER"/>
</dbReference>
<dbReference type="PANTHER" id="PTHR24260">
    <property type="match status" value="1"/>
</dbReference>
<dbReference type="PROSITE" id="PS00135">
    <property type="entry name" value="TRYPSIN_SER"/>
    <property type="match status" value="1"/>
</dbReference>
<dbReference type="InterPro" id="IPR009003">
    <property type="entry name" value="Peptidase_S1_PA"/>
</dbReference>
<accession>A0A2T9ZDQ5</accession>
<evidence type="ECO:0000256" key="2">
    <source>
        <dbReference type="RuleBase" id="RU363034"/>
    </source>
</evidence>
<dbReference type="EMBL" id="MBFS01000354">
    <property type="protein sequence ID" value="PVV02711.1"/>
    <property type="molecule type" value="Genomic_DNA"/>
</dbReference>
<name>A0A2T9ZDQ5_9FUNG</name>
<dbReference type="SMART" id="SM00020">
    <property type="entry name" value="Tryp_SPc"/>
    <property type="match status" value="1"/>
</dbReference>